<dbReference type="InterPro" id="IPR018911">
    <property type="entry name" value="Gmad2_Ig-like_dom"/>
</dbReference>
<evidence type="ECO:0000313" key="3">
    <source>
        <dbReference type="EMBL" id="QIN81635.1"/>
    </source>
</evidence>
<dbReference type="AlphaFoldDB" id="A0A6G8Q584"/>
<dbReference type="Proteomes" id="UP000501452">
    <property type="component" value="Chromosome"/>
</dbReference>
<feature type="domain" description="Bacterial spore germination immunoglobulin-like" evidence="2">
    <location>
        <begin position="236"/>
        <end position="318"/>
    </location>
</feature>
<sequence>MGDLSQRPPGPPADVAPFVPAGPARAPSRTETSPTIAGSQRLKTFAAAVLVAVFASVAGCGVGGGDTTKQDGDQAGQDASVTIPAPGGEATEPGDDGFVASAGSSGGEAGAADRIEGVRFRIFDDYERLLIDFGREGGSAGVPRWSVESPAQGGYVRLDFPGLASTAITDEDFVGSVLDELYVVRDRGGGLFADVFAMHEFRYRVTELPGSGQLAVDFRGVREELDLPPTTGYKTVVLQPREAEEVDSPVSVQGYTRLFEGQVTISLLSREREVLSSKTVRANEWAAVWGLFEATLEFSDYEGLATLRVGSGSPRDGSFVGTETEVFLESSGPG</sequence>
<evidence type="ECO:0000313" key="4">
    <source>
        <dbReference type="Proteomes" id="UP000501452"/>
    </source>
</evidence>
<feature type="region of interest" description="Disordered" evidence="1">
    <location>
        <begin position="68"/>
        <end position="110"/>
    </location>
</feature>
<dbReference type="Pfam" id="PF10648">
    <property type="entry name" value="Gmad2"/>
    <property type="match status" value="1"/>
</dbReference>
<dbReference type="EMBL" id="CP045119">
    <property type="protein sequence ID" value="QIN81635.1"/>
    <property type="molecule type" value="Genomic_DNA"/>
</dbReference>
<evidence type="ECO:0000256" key="1">
    <source>
        <dbReference type="SAM" id="MobiDB-lite"/>
    </source>
</evidence>
<organism evidence="3 4">
    <name type="scientific">Rubrobacter tropicus</name>
    <dbReference type="NCBI Taxonomy" id="2653851"/>
    <lineage>
        <taxon>Bacteria</taxon>
        <taxon>Bacillati</taxon>
        <taxon>Actinomycetota</taxon>
        <taxon>Rubrobacteria</taxon>
        <taxon>Rubrobacterales</taxon>
        <taxon>Rubrobacteraceae</taxon>
        <taxon>Rubrobacter</taxon>
    </lineage>
</organism>
<feature type="region of interest" description="Disordered" evidence="1">
    <location>
        <begin position="1"/>
        <end position="36"/>
    </location>
</feature>
<name>A0A6G8Q584_9ACTN</name>
<protein>
    <recommendedName>
        <fullName evidence="2">Bacterial spore germination immunoglobulin-like domain-containing protein</fullName>
    </recommendedName>
</protein>
<dbReference type="KEGG" id="rub:GBA63_02575"/>
<evidence type="ECO:0000259" key="2">
    <source>
        <dbReference type="Pfam" id="PF10648"/>
    </source>
</evidence>
<reference evidence="3 4" key="1">
    <citation type="submission" date="2019-10" db="EMBL/GenBank/DDBJ databases">
        <title>Rubrobacter sp nov SCSIO 52090 isolated from a deep-sea sediment in the South China Sea.</title>
        <authorList>
            <person name="Chen R.W."/>
        </authorList>
    </citation>
    <scope>NUCLEOTIDE SEQUENCE [LARGE SCALE GENOMIC DNA]</scope>
    <source>
        <strain evidence="3 4">SCSIO 52909</strain>
    </source>
</reference>
<keyword evidence="4" id="KW-1185">Reference proteome</keyword>
<proteinExistence type="predicted"/>
<accession>A0A6G8Q584</accession>
<gene>
    <name evidence="3" type="ORF">GBA63_02575</name>
</gene>